<dbReference type="OrthoDB" id="5810971at2759"/>
<accession>A0A016TKJ8</accession>
<dbReference type="GO" id="GO:0016020">
    <property type="term" value="C:membrane"/>
    <property type="evidence" value="ECO:0007669"/>
    <property type="project" value="UniProtKB-SubCell"/>
</dbReference>
<evidence type="ECO:0000256" key="1">
    <source>
        <dbReference type="ARBA" id="ARBA00004167"/>
    </source>
</evidence>
<comment type="similarity">
    <text evidence="2 8">Belongs to the glycosyltransferase 92 family.</text>
</comment>
<dbReference type="Pfam" id="PF01697">
    <property type="entry name" value="Glyco_transf_92"/>
    <property type="match status" value="1"/>
</dbReference>
<evidence type="ECO:0000256" key="3">
    <source>
        <dbReference type="ARBA" id="ARBA00022676"/>
    </source>
</evidence>
<dbReference type="PANTHER" id="PTHR21461:SF40">
    <property type="entry name" value="GLYCOSYLTRANSFERASE FAMILY 92 PROTEIN"/>
    <property type="match status" value="1"/>
</dbReference>
<dbReference type="GO" id="GO:0016757">
    <property type="term" value="F:glycosyltransferase activity"/>
    <property type="evidence" value="ECO:0007669"/>
    <property type="project" value="UniProtKB-UniRule"/>
</dbReference>
<keyword evidence="5 8" id="KW-0812">Transmembrane</keyword>
<comment type="caution">
    <text evidence="9">The sequence shown here is derived from an EMBL/GenBank/DDBJ whole genome shotgun (WGS) entry which is preliminary data.</text>
</comment>
<keyword evidence="7 8" id="KW-0472">Membrane</keyword>
<evidence type="ECO:0000256" key="8">
    <source>
        <dbReference type="RuleBase" id="RU366017"/>
    </source>
</evidence>
<evidence type="ECO:0000313" key="10">
    <source>
        <dbReference type="Proteomes" id="UP000024635"/>
    </source>
</evidence>
<dbReference type="EC" id="2.4.1.-" evidence="8"/>
<keyword evidence="10" id="KW-1185">Reference proteome</keyword>
<dbReference type="GO" id="GO:0005737">
    <property type="term" value="C:cytoplasm"/>
    <property type="evidence" value="ECO:0007669"/>
    <property type="project" value="TreeGrafter"/>
</dbReference>
<evidence type="ECO:0000256" key="7">
    <source>
        <dbReference type="ARBA" id="ARBA00023136"/>
    </source>
</evidence>
<sequence>MKVAMQKIPYKALRENSEYSLPECCRRWRSLPLVFLACGIAFGLMYGYFAKKGTLAMSNNNKNITLPEHTKDCVPFYELLRKHASANTGNRKSSQTKLSLLAAYAYPDYAVVTLEADGWYGRKVYCRYFDRKWKELSPVESMVFPEFVVHCCRHPLAYYMSISEQKHEETDFMVPVLDRIDNPPPYGLSLCLAPFYGNDSKWLLLVELVEHYKLQGVEHFYFYLKEVDDYSRKLVNDYVKGGEAELVRFSREQDRPLRNWQHVAVQDCIQRSRHHSRYTIFSDLDERILPLKDNRLVDYVARTMIKDAALGMLELKPKLIQRTRDAPTVYEGAGTLLNHLPTLVFHTTMAVAPRGHGARRILDTKRVLLMQNHKLLVYFPDYVGLVAPADEAVVWHYVDAAASNSSSLAEVGSSDPLEIVSYPEKLGEQLFRNVQARLDYVYRINY</sequence>
<dbReference type="EMBL" id="JARK01001431">
    <property type="protein sequence ID" value="EYC03216.1"/>
    <property type="molecule type" value="Genomic_DNA"/>
</dbReference>
<organism evidence="9 10">
    <name type="scientific">Ancylostoma ceylanicum</name>
    <dbReference type="NCBI Taxonomy" id="53326"/>
    <lineage>
        <taxon>Eukaryota</taxon>
        <taxon>Metazoa</taxon>
        <taxon>Ecdysozoa</taxon>
        <taxon>Nematoda</taxon>
        <taxon>Chromadorea</taxon>
        <taxon>Rhabditida</taxon>
        <taxon>Rhabditina</taxon>
        <taxon>Rhabditomorpha</taxon>
        <taxon>Strongyloidea</taxon>
        <taxon>Ancylostomatidae</taxon>
        <taxon>Ancylostomatinae</taxon>
        <taxon>Ancylostoma</taxon>
    </lineage>
</organism>
<reference evidence="10" key="1">
    <citation type="journal article" date="2015" name="Nat. Genet.">
        <title>The genome and transcriptome of the zoonotic hookworm Ancylostoma ceylanicum identify infection-specific gene families.</title>
        <authorList>
            <person name="Schwarz E.M."/>
            <person name="Hu Y."/>
            <person name="Antoshechkin I."/>
            <person name="Miller M.M."/>
            <person name="Sternberg P.W."/>
            <person name="Aroian R.V."/>
        </authorList>
    </citation>
    <scope>NUCLEOTIDE SEQUENCE</scope>
    <source>
        <strain evidence="10">HY135</strain>
    </source>
</reference>
<keyword evidence="3 8" id="KW-0328">Glycosyltransferase</keyword>
<dbReference type="Proteomes" id="UP000024635">
    <property type="component" value="Unassembled WGS sequence"/>
</dbReference>
<evidence type="ECO:0000256" key="6">
    <source>
        <dbReference type="ARBA" id="ARBA00022989"/>
    </source>
</evidence>
<keyword evidence="6 8" id="KW-1133">Transmembrane helix</keyword>
<feature type="transmembrane region" description="Helical" evidence="8">
    <location>
        <begin position="31"/>
        <end position="49"/>
    </location>
</feature>
<evidence type="ECO:0000256" key="4">
    <source>
        <dbReference type="ARBA" id="ARBA00022679"/>
    </source>
</evidence>
<keyword evidence="4 8" id="KW-0808">Transferase</keyword>
<gene>
    <name evidence="9" type="primary">Acey_s0095.g2825</name>
    <name evidence="9" type="ORF">Y032_0095g2825</name>
</gene>
<name>A0A016TKJ8_9BILA</name>
<protein>
    <recommendedName>
        <fullName evidence="8">Glycosyltransferase family 92 protein</fullName>
        <ecNumber evidence="8">2.4.1.-</ecNumber>
    </recommendedName>
</protein>
<proteinExistence type="inferred from homology"/>
<dbReference type="PANTHER" id="PTHR21461">
    <property type="entry name" value="GLYCOSYLTRANSFERASE FAMILY 92 PROTEIN"/>
    <property type="match status" value="1"/>
</dbReference>
<dbReference type="InterPro" id="IPR008166">
    <property type="entry name" value="Glyco_transf_92"/>
</dbReference>
<dbReference type="AlphaFoldDB" id="A0A016TKJ8"/>
<evidence type="ECO:0000313" key="9">
    <source>
        <dbReference type="EMBL" id="EYC03216.1"/>
    </source>
</evidence>
<comment type="subcellular location">
    <subcellularLocation>
        <location evidence="1">Membrane</location>
        <topology evidence="1">Single-pass membrane protein</topology>
    </subcellularLocation>
</comment>
<evidence type="ECO:0000256" key="2">
    <source>
        <dbReference type="ARBA" id="ARBA00007647"/>
    </source>
</evidence>
<evidence type="ECO:0000256" key="5">
    <source>
        <dbReference type="ARBA" id="ARBA00022692"/>
    </source>
</evidence>